<keyword evidence="5 6" id="KW-0472">Membrane</keyword>
<evidence type="ECO:0000256" key="2">
    <source>
        <dbReference type="ARBA" id="ARBA00022475"/>
    </source>
</evidence>
<dbReference type="Proteomes" id="UP000438182">
    <property type="component" value="Unassembled WGS sequence"/>
</dbReference>
<feature type="transmembrane region" description="Helical" evidence="6">
    <location>
        <begin position="67"/>
        <end position="84"/>
    </location>
</feature>
<keyword evidence="2" id="KW-1003">Cell membrane</keyword>
<dbReference type="RefSeq" id="WP_160422727.1">
    <property type="nucleotide sequence ID" value="NZ_WSTA01000005.1"/>
</dbReference>
<keyword evidence="8" id="KW-1185">Reference proteome</keyword>
<feature type="transmembrane region" description="Helical" evidence="6">
    <location>
        <begin position="19"/>
        <end position="36"/>
    </location>
</feature>
<evidence type="ECO:0000256" key="4">
    <source>
        <dbReference type="ARBA" id="ARBA00022989"/>
    </source>
</evidence>
<proteinExistence type="predicted"/>
<evidence type="ECO:0000313" key="8">
    <source>
        <dbReference type="Proteomes" id="UP000438182"/>
    </source>
</evidence>
<evidence type="ECO:0000256" key="1">
    <source>
        <dbReference type="ARBA" id="ARBA00004141"/>
    </source>
</evidence>
<gene>
    <name evidence="7" type="ORF">GB864_02265</name>
</gene>
<dbReference type="AlphaFoldDB" id="A0A6I4P2G1"/>
<evidence type="ECO:0000256" key="3">
    <source>
        <dbReference type="ARBA" id="ARBA00022692"/>
    </source>
</evidence>
<evidence type="ECO:0000256" key="6">
    <source>
        <dbReference type="SAM" id="Phobius"/>
    </source>
</evidence>
<dbReference type="CDD" id="cd16914">
    <property type="entry name" value="EcfT"/>
    <property type="match status" value="1"/>
</dbReference>
<comment type="caution">
    <text evidence="7">The sequence shown here is derived from an EMBL/GenBank/DDBJ whole genome shotgun (WGS) entry which is preliminary data.</text>
</comment>
<name>A0A6I4P2G1_9MICO</name>
<dbReference type="Pfam" id="PF02361">
    <property type="entry name" value="CbiQ"/>
    <property type="match status" value="1"/>
</dbReference>
<dbReference type="EMBL" id="WSTA01000005">
    <property type="protein sequence ID" value="MWB97384.1"/>
    <property type="molecule type" value="Genomic_DNA"/>
</dbReference>
<keyword evidence="3 6" id="KW-0812">Transmembrane</keyword>
<dbReference type="InterPro" id="IPR003339">
    <property type="entry name" value="ABC/ECF_trnsptr_transmembrane"/>
</dbReference>
<sequence>MSVIGAVRPDLPLAHVNPVAKLAATLPLAIALVLTLDPVSAAVALVLELLVLVAVGFGPLLRSKRLLPIWIAAPLTGLSMLLYGEASGEVHWSFGLAAISDGSIAIALTTVLRVLAIALPGVVLFLTIDPTDLADGLAQTLRLPDRFVLGALAALRLAGGLVDDWRMLALARRARGVADGGPVVRFVRQAFALLVLAVRRGGTLATAMEGRGFGGSGERTWARTAHFGRVEWLVVAVGCAVAALAVAVSVAVGSWNVIWA</sequence>
<dbReference type="GO" id="GO:0005886">
    <property type="term" value="C:plasma membrane"/>
    <property type="evidence" value="ECO:0007669"/>
    <property type="project" value="UniProtKB-ARBA"/>
</dbReference>
<accession>A0A6I4P2G1</accession>
<dbReference type="InterPro" id="IPR051611">
    <property type="entry name" value="ECF_transporter_component"/>
</dbReference>
<protein>
    <submittedName>
        <fullName evidence="7">Energy-coupling factor transporter transmembrane protein EcfT</fullName>
    </submittedName>
</protein>
<dbReference type="PANTHER" id="PTHR34857">
    <property type="entry name" value="SLL0384 PROTEIN"/>
    <property type="match status" value="1"/>
</dbReference>
<keyword evidence="4 6" id="KW-1133">Transmembrane helix</keyword>
<evidence type="ECO:0000256" key="5">
    <source>
        <dbReference type="ARBA" id="ARBA00023136"/>
    </source>
</evidence>
<reference evidence="7 8" key="1">
    <citation type="submission" date="2019-12" db="EMBL/GenBank/DDBJ databases">
        <authorList>
            <person name="Kim Y.S."/>
        </authorList>
    </citation>
    <scope>NUCLEOTIDE SEQUENCE [LARGE SCALE GENOMIC DNA]</scope>
    <source>
        <strain evidence="7 8">MMS17-SY077</strain>
    </source>
</reference>
<dbReference type="PANTHER" id="PTHR34857:SF2">
    <property type="entry name" value="SLL0384 PROTEIN"/>
    <property type="match status" value="1"/>
</dbReference>
<feature type="transmembrane region" description="Helical" evidence="6">
    <location>
        <begin position="232"/>
        <end position="258"/>
    </location>
</feature>
<comment type="subcellular location">
    <subcellularLocation>
        <location evidence="1">Membrane</location>
        <topology evidence="1">Multi-pass membrane protein</topology>
    </subcellularLocation>
</comment>
<organism evidence="7 8">
    <name type="scientific">Agromyces seonyuensis</name>
    <dbReference type="NCBI Taxonomy" id="2662446"/>
    <lineage>
        <taxon>Bacteria</taxon>
        <taxon>Bacillati</taxon>
        <taxon>Actinomycetota</taxon>
        <taxon>Actinomycetes</taxon>
        <taxon>Micrococcales</taxon>
        <taxon>Microbacteriaceae</taxon>
        <taxon>Agromyces</taxon>
    </lineage>
</organism>
<feature type="transmembrane region" description="Helical" evidence="6">
    <location>
        <begin position="104"/>
        <end position="127"/>
    </location>
</feature>
<feature type="transmembrane region" description="Helical" evidence="6">
    <location>
        <begin position="43"/>
        <end position="61"/>
    </location>
</feature>
<evidence type="ECO:0000313" key="7">
    <source>
        <dbReference type="EMBL" id="MWB97384.1"/>
    </source>
</evidence>